<evidence type="ECO:0000256" key="2">
    <source>
        <dbReference type="ARBA" id="ARBA00022475"/>
    </source>
</evidence>
<reference evidence="8 9" key="1">
    <citation type="submission" date="2013-09" db="EMBL/GenBank/DDBJ databases">
        <title>Whole genome shotgun sequence of Vibrio ezurae NBRC 102218.</title>
        <authorList>
            <person name="Yoshida I."/>
            <person name="Hosoyama A."/>
            <person name="Numata M."/>
            <person name="Hashimoto M."/>
            <person name="Hosoyama Y."/>
            <person name="Tsuchikane K."/>
            <person name="Noguchi M."/>
            <person name="Hirakata S."/>
            <person name="Ichikawa N."/>
            <person name="Ohji S."/>
            <person name="Yamazoe A."/>
            <person name="Fujita N."/>
        </authorList>
    </citation>
    <scope>NUCLEOTIDE SEQUENCE [LARGE SCALE GENOMIC DNA]</scope>
    <source>
        <strain evidence="8 9">NBRC 102218</strain>
    </source>
</reference>
<dbReference type="Proteomes" id="UP000016562">
    <property type="component" value="Unassembled WGS sequence"/>
</dbReference>
<dbReference type="RefSeq" id="WP_021712600.1">
    <property type="nucleotide sequence ID" value="NZ_BATM01000007.1"/>
</dbReference>
<keyword evidence="9" id="KW-1185">Reference proteome</keyword>
<dbReference type="eggNOG" id="COG4965">
    <property type="taxonomic scope" value="Bacteria"/>
</dbReference>
<name>U3CC56_9VIBR</name>
<feature type="transmembrane region" description="Helical" evidence="6">
    <location>
        <begin position="244"/>
        <end position="263"/>
    </location>
</feature>
<evidence type="ECO:0000256" key="4">
    <source>
        <dbReference type="ARBA" id="ARBA00022989"/>
    </source>
</evidence>
<dbReference type="OrthoDB" id="5611741at2"/>
<dbReference type="PANTHER" id="PTHR35007:SF2">
    <property type="entry name" value="PILUS ASSEMBLE PROTEIN"/>
    <property type="match status" value="1"/>
</dbReference>
<comment type="caution">
    <text evidence="8">The sequence shown here is derived from an EMBL/GenBank/DDBJ whole genome shotgun (WGS) entry which is preliminary data.</text>
</comment>
<sequence length="303" mass="34373">MMSWALVTIVVLGLGLALYLKRKPDPRYVFLEHATQKKSKELLAVDIKGLTKSQFLQSLTNLWNVISAALGKFPIPKIIAFIVVINGVAVFINQKWLSFPQTEICVAVTVLGLFFGIRSLVDKRRKAFDTDFPDALNILMSAVTAGESINAAFAYVSQVSDNDVGREFKDISDRMRLGEEIATIFERSCKRFPYPAFLFFVITIRANMERGGQLKNVLGKLIRVLVEARNLEKKKMAMTSEARISAKIVGAIPFCFLLLLNWINPKDLEFVLFHPDGRWILYYLLISEGTGMFIVWWLVRSVR</sequence>
<dbReference type="EMBL" id="BATM01000007">
    <property type="protein sequence ID" value="GAD78889.1"/>
    <property type="molecule type" value="Genomic_DNA"/>
</dbReference>
<dbReference type="InterPro" id="IPR018076">
    <property type="entry name" value="T2SS_GspF_dom"/>
</dbReference>
<proteinExistence type="predicted"/>
<evidence type="ECO:0000256" key="3">
    <source>
        <dbReference type="ARBA" id="ARBA00022692"/>
    </source>
</evidence>
<dbReference type="AlphaFoldDB" id="U3CC56"/>
<evidence type="ECO:0000313" key="9">
    <source>
        <dbReference type="Proteomes" id="UP000016562"/>
    </source>
</evidence>
<feature type="transmembrane region" description="Helical" evidence="6">
    <location>
        <begin position="279"/>
        <end position="299"/>
    </location>
</feature>
<dbReference type="PANTHER" id="PTHR35007">
    <property type="entry name" value="INTEGRAL MEMBRANE PROTEIN-RELATED"/>
    <property type="match status" value="1"/>
</dbReference>
<protein>
    <recommendedName>
        <fullName evidence="7">Type II secretion system protein GspF domain-containing protein</fullName>
    </recommendedName>
</protein>
<dbReference type="Gene3D" id="1.20.81.30">
    <property type="entry name" value="Type II secretion system (T2SS), domain F"/>
    <property type="match status" value="1"/>
</dbReference>
<organism evidence="8 9">
    <name type="scientific">Vibrio ezurae NBRC 102218</name>
    <dbReference type="NCBI Taxonomy" id="1219080"/>
    <lineage>
        <taxon>Bacteria</taxon>
        <taxon>Pseudomonadati</taxon>
        <taxon>Pseudomonadota</taxon>
        <taxon>Gammaproteobacteria</taxon>
        <taxon>Vibrionales</taxon>
        <taxon>Vibrionaceae</taxon>
        <taxon>Vibrio</taxon>
    </lineage>
</organism>
<dbReference type="STRING" id="1219080.VEZ01S_07_00660"/>
<comment type="subcellular location">
    <subcellularLocation>
        <location evidence="1">Cell membrane</location>
        <topology evidence="1">Multi-pass membrane protein</topology>
    </subcellularLocation>
</comment>
<evidence type="ECO:0000259" key="7">
    <source>
        <dbReference type="Pfam" id="PF00482"/>
    </source>
</evidence>
<feature type="transmembrane region" description="Helical" evidence="6">
    <location>
        <begin position="104"/>
        <end position="121"/>
    </location>
</feature>
<gene>
    <name evidence="8" type="ORF">VEZ01S_07_00660</name>
</gene>
<keyword evidence="4 6" id="KW-1133">Transmembrane helix</keyword>
<dbReference type="InterPro" id="IPR042094">
    <property type="entry name" value="T2SS_GspF_sf"/>
</dbReference>
<evidence type="ECO:0000313" key="8">
    <source>
        <dbReference type="EMBL" id="GAD78889.1"/>
    </source>
</evidence>
<feature type="domain" description="Type II secretion system protein GspF" evidence="7">
    <location>
        <begin position="136"/>
        <end position="259"/>
    </location>
</feature>
<feature type="transmembrane region" description="Helical" evidence="6">
    <location>
        <begin position="73"/>
        <end position="92"/>
    </location>
</feature>
<dbReference type="Pfam" id="PF00482">
    <property type="entry name" value="T2SSF"/>
    <property type="match status" value="1"/>
</dbReference>
<keyword evidence="2" id="KW-1003">Cell membrane</keyword>
<evidence type="ECO:0000256" key="5">
    <source>
        <dbReference type="ARBA" id="ARBA00023136"/>
    </source>
</evidence>
<evidence type="ECO:0000256" key="1">
    <source>
        <dbReference type="ARBA" id="ARBA00004651"/>
    </source>
</evidence>
<keyword evidence="3 6" id="KW-0812">Transmembrane</keyword>
<evidence type="ECO:0000256" key="6">
    <source>
        <dbReference type="SAM" id="Phobius"/>
    </source>
</evidence>
<accession>U3CC56</accession>
<dbReference type="GO" id="GO:0005886">
    <property type="term" value="C:plasma membrane"/>
    <property type="evidence" value="ECO:0007669"/>
    <property type="project" value="UniProtKB-SubCell"/>
</dbReference>
<keyword evidence="5 6" id="KW-0472">Membrane</keyword>